<gene>
    <name evidence="4" type="primary">LOC109468001</name>
</gene>
<feature type="transmembrane region" description="Helical" evidence="2">
    <location>
        <begin position="89"/>
        <end position="113"/>
    </location>
</feature>
<dbReference type="Proteomes" id="UP000515135">
    <property type="component" value="Unplaced"/>
</dbReference>
<organism evidence="3 4">
    <name type="scientific">Branchiostoma belcheri</name>
    <name type="common">Amphioxus</name>
    <dbReference type="NCBI Taxonomy" id="7741"/>
    <lineage>
        <taxon>Eukaryota</taxon>
        <taxon>Metazoa</taxon>
        <taxon>Chordata</taxon>
        <taxon>Cephalochordata</taxon>
        <taxon>Leptocardii</taxon>
        <taxon>Amphioxiformes</taxon>
        <taxon>Branchiostomatidae</taxon>
        <taxon>Branchiostoma</taxon>
    </lineage>
</organism>
<evidence type="ECO:0000256" key="1">
    <source>
        <dbReference type="SAM" id="MobiDB-lite"/>
    </source>
</evidence>
<dbReference type="AlphaFoldDB" id="A0A6P4YBD3"/>
<dbReference type="KEGG" id="bbel:109468001"/>
<dbReference type="GeneID" id="109468001"/>
<protein>
    <submittedName>
        <fullName evidence="4">Uncharacterized protein LOC109468001</fullName>
    </submittedName>
</protein>
<keyword evidence="3" id="KW-1185">Reference proteome</keyword>
<feature type="region of interest" description="Disordered" evidence="1">
    <location>
        <begin position="299"/>
        <end position="332"/>
    </location>
</feature>
<evidence type="ECO:0000313" key="4">
    <source>
        <dbReference type="RefSeq" id="XP_019621758.1"/>
    </source>
</evidence>
<feature type="transmembrane region" description="Helical" evidence="2">
    <location>
        <begin position="54"/>
        <end position="77"/>
    </location>
</feature>
<dbReference type="OrthoDB" id="10061391at2759"/>
<dbReference type="InterPro" id="IPR030417">
    <property type="entry name" value="MS4A"/>
</dbReference>
<reference evidence="4" key="1">
    <citation type="submission" date="2025-08" db="UniProtKB">
        <authorList>
            <consortium name="RefSeq"/>
        </authorList>
    </citation>
    <scope>IDENTIFICATION</scope>
    <source>
        <tissue evidence="4">Gonad</tissue>
    </source>
</reference>
<evidence type="ECO:0000256" key="2">
    <source>
        <dbReference type="SAM" id="Phobius"/>
    </source>
</evidence>
<feature type="transmembrane region" description="Helical" evidence="2">
    <location>
        <begin position="25"/>
        <end position="48"/>
    </location>
</feature>
<accession>A0A6P4YBD3</accession>
<keyword evidence="2" id="KW-0472">Membrane</keyword>
<keyword evidence="2" id="KW-1133">Transmembrane helix</keyword>
<keyword evidence="2" id="KW-0812">Transmembrane</keyword>
<sequence length="332" mass="35093">MCCCEGEAGCCGKSCKYKGPCIRNLGWALIVLAVIGAILAVVADGVYAGYPFAIVHHISAPIWGGAFIIVAAGLAVCGGNNPDNACLRISLLVMSIFGIMFAVVIWIIAAVGIGSDGKQCDWFMLGPCDPGDHYWTSNCGWWSDYWYRLYPNWRSIDCSGIKALHALQLILGLTETVLMFIVSIRTCCGTCRNCCKGTQQPPTHAIIYQPGQPLPQQVHSGVIIMQTVPGAPAGQQPAYNPQAQAGAYPAQLQPGSYPAQPGSYPAQAGTYPAQAGAYPTQAGTYPAQAGTYPAQAGTYPTQAGAYPTQAGAYPTPTVSEPPPYNMVSDQKM</sequence>
<dbReference type="RefSeq" id="XP_019621758.1">
    <property type="nucleotide sequence ID" value="XM_019766199.1"/>
</dbReference>
<dbReference type="PANTHER" id="PTHR23320:SF165">
    <property type="entry name" value="MARVEL DOMAIN-CONTAINING PROTEIN"/>
    <property type="match status" value="1"/>
</dbReference>
<name>A0A6P4YBD3_BRABE</name>
<evidence type="ECO:0000313" key="3">
    <source>
        <dbReference type="Proteomes" id="UP000515135"/>
    </source>
</evidence>
<dbReference type="PANTHER" id="PTHR23320">
    <property type="entry name" value="MEMBRANE-SPANNING 4-DOMAINS SUBFAMILY A MS4A -RELATED"/>
    <property type="match status" value="1"/>
</dbReference>
<proteinExistence type="predicted"/>